<dbReference type="Gene3D" id="3.30.428.10">
    <property type="entry name" value="HIT-like"/>
    <property type="match status" value="1"/>
</dbReference>
<dbReference type="OrthoDB" id="9799145at2"/>
<dbReference type="InterPro" id="IPR026026">
    <property type="entry name" value="HIT_Hint"/>
</dbReference>
<feature type="domain" description="HIT" evidence="2">
    <location>
        <begin position="60"/>
        <end position="128"/>
    </location>
</feature>
<gene>
    <name evidence="3" type="ORF">Ga0061064_0690</name>
</gene>
<organism evidence="3 4">
    <name type="scientific">Pseudidiomarina woesei</name>
    <dbReference type="NCBI Taxonomy" id="1381080"/>
    <lineage>
        <taxon>Bacteria</taxon>
        <taxon>Pseudomonadati</taxon>
        <taxon>Pseudomonadota</taxon>
        <taxon>Gammaproteobacteria</taxon>
        <taxon>Alteromonadales</taxon>
        <taxon>Idiomarinaceae</taxon>
        <taxon>Pseudidiomarina</taxon>
    </lineage>
</organism>
<dbReference type="Proteomes" id="UP000182598">
    <property type="component" value="Unassembled WGS sequence"/>
</dbReference>
<evidence type="ECO:0000259" key="2">
    <source>
        <dbReference type="PROSITE" id="PS51084"/>
    </source>
</evidence>
<dbReference type="GO" id="GO:0016787">
    <property type="term" value="F:hydrolase activity"/>
    <property type="evidence" value="ECO:0007669"/>
    <property type="project" value="UniProtKB-KW"/>
</dbReference>
<comment type="caution">
    <text evidence="1">Lacks conserved residue(s) required for the propagation of feature annotation.</text>
</comment>
<reference evidence="4" key="1">
    <citation type="submission" date="2015-08" db="EMBL/GenBank/DDBJ databases">
        <authorList>
            <person name="Varghese N."/>
        </authorList>
    </citation>
    <scope>NUCLEOTIDE SEQUENCE [LARGE SCALE GENOMIC DNA]</scope>
    <source>
        <strain evidence="4">DSM 27808</strain>
    </source>
</reference>
<dbReference type="EMBL" id="CYHB01000001">
    <property type="protein sequence ID" value="CUA83597.1"/>
    <property type="molecule type" value="Genomic_DNA"/>
</dbReference>
<accession>A0A0K6GXZ4</accession>
<protein>
    <submittedName>
        <fullName evidence="3">Diadenosine tetraphosphate (Ap4A) hydrolase or other HIT family hydrolase</fullName>
    </submittedName>
</protein>
<proteinExistence type="predicted"/>
<keyword evidence="4" id="KW-1185">Reference proteome</keyword>
<dbReference type="SUPFAM" id="SSF54197">
    <property type="entry name" value="HIT-like"/>
    <property type="match status" value="1"/>
</dbReference>
<name>A0A0K6GXZ4_9GAMM</name>
<dbReference type="PROSITE" id="PS51084">
    <property type="entry name" value="HIT_2"/>
    <property type="match status" value="1"/>
</dbReference>
<evidence type="ECO:0000313" key="3">
    <source>
        <dbReference type="EMBL" id="CUA83597.1"/>
    </source>
</evidence>
<dbReference type="InterPro" id="IPR011146">
    <property type="entry name" value="HIT-like"/>
</dbReference>
<evidence type="ECO:0000313" key="4">
    <source>
        <dbReference type="Proteomes" id="UP000182598"/>
    </source>
</evidence>
<dbReference type="Pfam" id="PF01230">
    <property type="entry name" value="HIT"/>
    <property type="match status" value="1"/>
</dbReference>
<keyword evidence="3" id="KW-0378">Hydrolase</keyword>
<dbReference type="RefSeq" id="WP_055438349.1">
    <property type="nucleotide sequence ID" value="NZ_CYHB01000001.1"/>
</dbReference>
<sequence>MFNTRYNKLAPQSNVADSAGAVGGRKFTVDSRLASDSFVLAQWPLCELRRFDDQRYDWFMLVPKVPHCVEFLDLPLAQQQQLAQETQHAAQLLKIHGQGSKLNVGALGNVVSQLHVHLVMRAEGDPAWPGPVWGHSPAQRFGDAEKNAEIKRWQALL</sequence>
<dbReference type="AlphaFoldDB" id="A0A0K6GXZ4"/>
<dbReference type="InterPro" id="IPR036265">
    <property type="entry name" value="HIT-like_sf"/>
</dbReference>
<evidence type="ECO:0000256" key="1">
    <source>
        <dbReference type="PROSITE-ProRule" id="PRU00464"/>
    </source>
</evidence>
<dbReference type="PIRSF" id="PIRSF000714">
    <property type="entry name" value="HIT"/>
    <property type="match status" value="1"/>
</dbReference>